<name>A0A9E7J8Z5_9LILI</name>
<dbReference type="EMBL" id="CP097502">
    <property type="protein sequence ID" value="URD74710.1"/>
    <property type="molecule type" value="Genomic_DNA"/>
</dbReference>
<proteinExistence type="predicted"/>
<gene>
    <name evidence="2" type="ORF">MUK42_33666</name>
    <name evidence="1" type="ORF">MUK42_37535</name>
</gene>
<keyword evidence="3" id="KW-1185">Reference proteome</keyword>
<evidence type="ECO:0000313" key="1">
    <source>
        <dbReference type="EMBL" id="URD72418.1"/>
    </source>
</evidence>
<protein>
    <submittedName>
        <fullName evidence="1">Uncharacterized protein</fullName>
    </submittedName>
</protein>
<evidence type="ECO:0000313" key="2">
    <source>
        <dbReference type="EMBL" id="URD74710.1"/>
    </source>
</evidence>
<accession>A0A9E7J8Z5</accession>
<reference evidence="1" key="1">
    <citation type="submission" date="2022-05" db="EMBL/GenBank/DDBJ databases">
        <title>The Musa troglodytarum L. genome provides insights into the mechanism of non-climacteric behaviour and enrichment of carotenoids.</title>
        <authorList>
            <person name="Wang J."/>
        </authorList>
    </citation>
    <scope>NUCLEOTIDE SEQUENCE</scope>
    <source>
        <tissue evidence="1">Leaf</tissue>
    </source>
</reference>
<evidence type="ECO:0000313" key="3">
    <source>
        <dbReference type="Proteomes" id="UP001055439"/>
    </source>
</evidence>
<sequence length="53" mass="5782">MPGAFQTCIMAHHHKSECTGSISRVNGQPSEVSQKQGLHRGKLFLSFLDLTLG</sequence>
<dbReference type="EMBL" id="CP097502">
    <property type="protein sequence ID" value="URD72418.1"/>
    <property type="molecule type" value="Genomic_DNA"/>
</dbReference>
<organism evidence="1 3">
    <name type="scientific">Musa troglodytarum</name>
    <name type="common">fe'i banana</name>
    <dbReference type="NCBI Taxonomy" id="320322"/>
    <lineage>
        <taxon>Eukaryota</taxon>
        <taxon>Viridiplantae</taxon>
        <taxon>Streptophyta</taxon>
        <taxon>Embryophyta</taxon>
        <taxon>Tracheophyta</taxon>
        <taxon>Spermatophyta</taxon>
        <taxon>Magnoliopsida</taxon>
        <taxon>Liliopsida</taxon>
        <taxon>Zingiberales</taxon>
        <taxon>Musaceae</taxon>
        <taxon>Musa</taxon>
    </lineage>
</organism>
<dbReference type="Proteomes" id="UP001055439">
    <property type="component" value="Chromosome 1"/>
</dbReference>
<dbReference type="AlphaFoldDB" id="A0A9E7J8Z5"/>